<feature type="compositionally biased region" description="Polar residues" evidence="1">
    <location>
        <begin position="65"/>
        <end position="79"/>
    </location>
</feature>
<feature type="compositionally biased region" description="Basic residues" evidence="1">
    <location>
        <begin position="152"/>
        <end position="161"/>
    </location>
</feature>
<feature type="compositionally biased region" description="Acidic residues" evidence="1">
    <location>
        <begin position="177"/>
        <end position="186"/>
    </location>
</feature>
<reference evidence="2 3" key="1">
    <citation type="submission" date="2019-03" db="EMBL/GenBank/DDBJ databases">
        <title>Sequencing 23 genomes of Wallemia ichthyophaga.</title>
        <authorList>
            <person name="Gostincar C."/>
        </authorList>
    </citation>
    <scope>NUCLEOTIDE SEQUENCE [LARGE SCALE GENOMIC DNA]</scope>
    <source>
        <strain evidence="2 3">EXF-5753</strain>
    </source>
</reference>
<comment type="caution">
    <text evidence="2">The sequence shown here is derived from an EMBL/GenBank/DDBJ whole genome shotgun (WGS) entry which is preliminary data.</text>
</comment>
<name>A0A4T0FJN4_9BASI</name>
<dbReference type="GO" id="GO:0004864">
    <property type="term" value="F:protein phosphatase inhibitor activity"/>
    <property type="evidence" value="ECO:0007669"/>
    <property type="project" value="InterPro"/>
</dbReference>
<gene>
    <name evidence="2" type="ORF">E3P99_02559</name>
</gene>
<keyword evidence="3" id="KW-1185">Reference proteome</keyword>
<evidence type="ECO:0000313" key="2">
    <source>
        <dbReference type="EMBL" id="TIA88532.1"/>
    </source>
</evidence>
<evidence type="ECO:0000256" key="1">
    <source>
        <dbReference type="SAM" id="MobiDB-lite"/>
    </source>
</evidence>
<dbReference type="Pfam" id="PF04979">
    <property type="entry name" value="IPP-2"/>
    <property type="match status" value="1"/>
</dbReference>
<dbReference type="Proteomes" id="UP000310189">
    <property type="component" value="Unassembled WGS sequence"/>
</dbReference>
<dbReference type="AlphaFoldDB" id="A0A4T0FJN4"/>
<accession>A0A4T0FJN4</accession>
<feature type="compositionally biased region" description="Acidic residues" evidence="1">
    <location>
        <begin position="133"/>
        <end position="147"/>
    </location>
</feature>
<evidence type="ECO:0000313" key="3">
    <source>
        <dbReference type="Proteomes" id="UP000310189"/>
    </source>
</evidence>
<feature type="region of interest" description="Disordered" evidence="1">
    <location>
        <begin position="177"/>
        <end position="198"/>
    </location>
</feature>
<dbReference type="Gene3D" id="6.10.250.1050">
    <property type="match status" value="1"/>
</dbReference>
<evidence type="ECO:0008006" key="4">
    <source>
        <dbReference type="Google" id="ProtNLM"/>
    </source>
</evidence>
<feature type="compositionally biased region" description="Low complexity" evidence="1">
    <location>
        <begin position="87"/>
        <end position="110"/>
    </location>
</feature>
<feature type="compositionally biased region" description="Basic and acidic residues" evidence="1">
    <location>
        <begin position="114"/>
        <end position="127"/>
    </location>
</feature>
<protein>
    <recommendedName>
        <fullName evidence="4">Protein phosphatase inhibitor 2</fullName>
    </recommendedName>
</protein>
<dbReference type="PANTHER" id="PTHR12398">
    <property type="entry name" value="PROTEIN PHOSPHATASE INHIBITOR"/>
    <property type="match status" value="1"/>
</dbReference>
<dbReference type="PANTHER" id="PTHR12398:SF20">
    <property type="entry name" value="PROTEIN PHOSPHATASE 1 REGULATORY INHIBITOR SUBUNIT 2"/>
    <property type="match status" value="1"/>
</dbReference>
<organism evidence="2 3">
    <name type="scientific">Wallemia hederae</name>
    <dbReference type="NCBI Taxonomy" id="1540922"/>
    <lineage>
        <taxon>Eukaryota</taxon>
        <taxon>Fungi</taxon>
        <taxon>Dikarya</taxon>
        <taxon>Basidiomycota</taxon>
        <taxon>Wallemiomycotina</taxon>
        <taxon>Wallemiomycetes</taxon>
        <taxon>Wallemiales</taxon>
        <taxon>Wallemiaceae</taxon>
        <taxon>Wallemia</taxon>
    </lineage>
</organism>
<dbReference type="EMBL" id="SPNW01000037">
    <property type="protein sequence ID" value="TIA88532.1"/>
    <property type="molecule type" value="Genomic_DNA"/>
</dbReference>
<dbReference type="InterPro" id="IPR007062">
    <property type="entry name" value="PPI-2"/>
</dbReference>
<feature type="region of interest" description="Disordered" evidence="1">
    <location>
        <begin position="42"/>
        <end position="161"/>
    </location>
</feature>
<dbReference type="GO" id="GO:0009966">
    <property type="term" value="P:regulation of signal transduction"/>
    <property type="evidence" value="ECO:0007669"/>
    <property type="project" value="InterPro"/>
</dbReference>
<sequence>MTINAPKSILKNTQEHAAAAAATAPHRDEHGLTWDEANIAVTESQKDSTMKVTEPKTPYVKYNAETPTLTQRSADTVENINDIPGLSLDGQRSPSSPSSTNHSSRSASFSLPPEHMDDVRSELHEQRIVNAGADDDDDVPEAETEEDVEKHKVFKNKRGKHYSNEAEAMRKAAELIANEDDDDENGEVANANGTGAAH</sequence>
<dbReference type="OrthoDB" id="551302at2759"/>
<proteinExistence type="predicted"/>